<feature type="transmembrane region" description="Helical" evidence="7">
    <location>
        <begin position="12"/>
        <end position="32"/>
    </location>
</feature>
<dbReference type="Gene3D" id="1.10.3720.10">
    <property type="entry name" value="MetI-like"/>
    <property type="match status" value="1"/>
</dbReference>
<evidence type="ECO:0000256" key="6">
    <source>
        <dbReference type="ARBA" id="ARBA00023136"/>
    </source>
</evidence>
<keyword evidence="3" id="KW-1003">Cell membrane</keyword>
<dbReference type="PANTHER" id="PTHR30465:SF0">
    <property type="entry name" value="OLIGOPEPTIDE TRANSPORT SYSTEM PERMEASE PROTEIN APPB"/>
    <property type="match status" value="1"/>
</dbReference>
<dbReference type="PROSITE" id="PS50928">
    <property type="entry name" value="ABC_TM1"/>
    <property type="match status" value="1"/>
</dbReference>
<evidence type="ECO:0000256" key="1">
    <source>
        <dbReference type="ARBA" id="ARBA00004651"/>
    </source>
</evidence>
<evidence type="ECO:0000256" key="4">
    <source>
        <dbReference type="ARBA" id="ARBA00022692"/>
    </source>
</evidence>
<feature type="transmembrane region" description="Helical" evidence="7">
    <location>
        <begin position="104"/>
        <end position="129"/>
    </location>
</feature>
<proteinExistence type="inferred from homology"/>
<dbReference type="InterPro" id="IPR000515">
    <property type="entry name" value="MetI-like"/>
</dbReference>
<feature type="domain" description="ABC transmembrane type-1" evidence="8">
    <location>
        <begin position="65"/>
        <end position="289"/>
    </location>
</feature>
<dbReference type="InterPro" id="IPR035906">
    <property type="entry name" value="MetI-like_sf"/>
</dbReference>
<keyword evidence="5 7" id="KW-1133">Transmembrane helix</keyword>
<organism evidence="9 10">
    <name type="scientific">Candidatus Wallbacteria bacterium HGW-Wallbacteria-1</name>
    <dbReference type="NCBI Taxonomy" id="2013854"/>
    <lineage>
        <taxon>Bacteria</taxon>
        <taxon>Candidatus Walliibacteriota</taxon>
    </lineage>
</organism>
<dbReference type="EMBL" id="PGXC01000005">
    <property type="protein sequence ID" value="PKK90598.1"/>
    <property type="molecule type" value="Genomic_DNA"/>
</dbReference>
<dbReference type="SUPFAM" id="SSF161098">
    <property type="entry name" value="MetI-like"/>
    <property type="match status" value="1"/>
</dbReference>
<name>A0A2N1PQI7_9BACT</name>
<comment type="subcellular location">
    <subcellularLocation>
        <location evidence="1 7">Cell membrane</location>
        <topology evidence="1 7">Multi-pass membrane protein</topology>
    </subcellularLocation>
</comment>
<dbReference type="Pfam" id="PF00528">
    <property type="entry name" value="BPD_transp_1"/>
    <property type="match status" value="1"/>
</dbReference>
<dbReference type="GO" id="GO:0055085">
    <property type="term" value="P:transmembrane transport"/>
    <property type="evidence" value="ECO:0007669"/>
    <property type="project" value="InterPro"/>
</dbReference>
<evidence type="ECO:0000313" key="9">
    <source>
        <dbReference type="EMBL" id="PKK90598.1"/>
    </source>
</evidence>
<comment type="caution">
    <text evidence="9">The sequence shown here is derived from an EMBL/GenBank/DDBJ whole genome shotgun (WGS) entry which is preliminary data.</text>
</comment>
<reference evidence="9 10" key="1">
    <citation type="journal article" date="2017" name="ISME J.">
        <title>Potential for microbial H2 and metal transformations associated with novel bacteria and archaea in deep terrestrial subsurface sediments.</title>
        <authorList>
            <person name="Hernsdorf A.W."/>
            <person name="Amano Y."/>
            <person name="Miyakawa K."/>
            <person name="Ise K."/>
            <person name="Suzuki Y."/>
            <person name="Anantharaman K."/>
            <person name="Probst A."/>
            <person name="Burstein D."/>
            <person name="Thomas B.C."/>
            <person name="Banfield J.F."/>
        </authorList>
    </citation>
    <scope>NUCLEOTIDE SEQUENCE [LARGE SCALE GENOMIC DNA]</scope>
    <source>
        <strain evidence="9">HGW-Wallbacteria-1</strain>
    </source>
</reference>
<feature type="transmembrane region" description="Helical" evidence="7">
    <location>
        <begin position="270"/>
        <end position="289"/>
    </location>
</feature>
<feature type="transmembrane region" description="Helical" evidence="7">
    <location>
        <begin position="170"/>
        <end position="193"/>
    </location>
</feature>
<feature type="transmembrane region" description="Helical" evidence="7">
    <location>
        <begin position="227"/>
        <end position="250"/>
    </location>
</feature>
<evidence type="ECO:0000259" key="8">
    <source>
        <dbReference type="PROSITE" id="PS50928"/>
    </source>
</evidence>
<keyword evidence="4 7" id="KW-0812">Transmembrane</keyword>
<keyword evidence="2 7" id="KW-0813">Transport</keyword>
<dbReference type="GO" id="GO:0005886">
    <property type="term" value="C:plasma membrane"/>
    <property type="evidence" value="ECO:0007669"/>
    <property type="project" value="UniProtKB-SubCell"/>
</dbReference>
<accession>A0A2N1PQI7</accession>
<dbReference type="PANTHER" id="PTHR30465">
    <property type="entry name" value="INNER MEMBRANE ABC TRANSPORTER"/>
    <property type="match status" value="1"/>
</dbReference>
<evidence type="ECO:0000256" key="5">
    <source>
        <dbReference type="ARBA" id="ARBA00022989"/>
    </source>
</evidence>
<evidence type="ECO:0000256" key="7">
    <source>
        <dbReference type="RuleBase" id="RU363032"/>
    </source>
</evidence>
<sequence length="306" mass="33153">MTSISRIFKFLFRILISSLGALAILIFLGVPAGGSNWTTFFSETGTMVSGAFSCFANGSGVLSRLINTLTLLIPSLIIATIFALVVAIQIVSNKESRLGRFFTGAAFHLSALPPFLHGTLLIFCLGIWIPDFTAAEFGVRVGLPFAGMFSDRIGEGSGFVVQARDLIRHMILPCITLGFGQFLLLLTLFTDLFKNMQKEIFFRSALARGSSVRDACVNHGIPYLKPYILSSVGLSFPAMVNMTLLVEILFSWPGLGRFGYQAFLSRDYTALSACVILFSAVCGVVMGLAEAAADRDKYSTGKNAMM</sequence>
<keyword evidence="6 7" id="KW-0472">Membrane</keyword>
<protein>
    <recommendedName>
        <fullName evidence="8">ABC transmembrane type-1 domain-containing protein</fullName>
    </recommendedName>
</protein>
<feature type="transmembrane region" description="Helical" evidence="7">
    <location>
        <begin position="71"/>
        <end position="92"/>
    </location>
</feature>
<dbReference type="Proteomes" id="UP000233256">
    <property type="component" value="Unassembled WGS sequence"/>
</dbReference>
<gene>
    <name evidence="9" type="ORF">CVV64_09585</name>
</gene>
<dbReference type="AlphaFoldDB" id="A0A2N1PQI7"/>
<evidence type="ECO:0000256" key="3">
    <source>
        <dbReference type="ARBA" id="ARBA00022475"/>
    </source>
</evidence>
<evidence type="ECO:0000313" key="10">
    <source>
        <dbReference type="Proteomes" id="UP000233256"/>
    </source>
</evidence>
<comment type="similarity">
    <text evidence="7">Belongs to the binding-protein-dependent transport system permease family.</text>
</comment>
<evidence type="ECO:0000256" key="2">
    <source>
        <dbReference type="ARBA" id="ARBA00022448"/>
    </source>
</evidence>